<reference evidence="2 3" key="1">
    <citation type="journal article" date="2021" name="BMC Genomics">
        <title>Datura genome reveals duplications of psychoactive alkaloid biosynthetic genes and high mutation rate following tissue culture.</title>
        <authorList>
            <person name="Rajewski A."/>
            <person name="Carter-House D."/>
            <person name="Stajich J."/>
            <person name="Litt A."/>
        </authorList>
    </citation>
    <scope>NUCLEOTIDE SEQUENCE [LARGE SCALE GENOMIC DNA]</scope>
    <source>
        <strain evidence="2">AR-01</strain>
    </source>
</reference>
<proteinExistence type="predicted"/>
<comment type="caution">
    <text evidence="2">The sequence shown here is derived from an EMBL/GenBank/DDBJ whole genome shotgun (WGS) entry which is preliminary data.</text>
</comment>
<dbReference type="EMBL" id="JACEIK010000077">
    <property type="protein sequence ID" value="MCD7448941.1"/>
    <property type="molecule type" value="Genomic_DNA"/>
</dbReference>
<evidence type="ECO:0000313" key="2">
    <source>
        <dbReference type="EMBL" id="MCD7448941.1"/>
    </source>
</evidence>
<name>A0ABS8RQ75_DATST</name>
<evidence type="ECO:0000313" key="3">
    <source>
        <dbReference type="Proteomes" id="UP000823775"/>
    </source>
</evidence>
<protein>
    <submittedName>
        <fullName evidence="2">Uncharacterized protein</fullName>
    </submittedName>
</protein>
<accession>A0ABS8RQ75</accession>
<feature type="region of interest" description="Disordered" evidence="1">
    <location>
        <begin position="1"/>
        <end position="20"/>
    </location>
</feature>
<organism evidence="2 3">
    <name type="scientific">Datura stramonium</name>
    <name type="common">Jimsonweed</name>
    <name type="synonym">Common thornapple</name>
    <dbReference type="NCBI Taxonomy" id="4076"/>
    <lineage>
        <taxon>Eukaryota</taxon>
        <taxon>Viridiplantae</taxon>
        <taxon>Streptophyta</taxon>
        <taxon>Embryophyta</taxon>
        <taxon>Tracheophyta</taxon>
        <taxon>Spermatophyta</taxon>
        <taxon>Magnoliopsida</taxon>
        <taxon>eudicotyledons</taxon>
        <taxon>Gunneridae</taxon>
        <taxon>Pentapetalae</taxon>
        <taxon>asterids</taxon>
        <taxon>lamiids</taxon>
        <taxon>Solanales</taxon>
        <taxon>Solanaceae</taxon>
        <taxon>Solanoideae</taxon>
        <taxon>Datureae</taxon>
        <taxon>Datura</taxon>
    </lineage>
</organism>
<gene>
    <name evidence="2" type="ORF">HAX54_047553</name>
</gene>
<evidence type="ECO:0000256" key="1">
    <source>
        <dbReference type="SAM" id="MobiDB-lite"/>
    </source>
</evidence>
<keyword evidence="3" id="KW-1185">Reference proteome</keyword>
<sequence length="69" mass="7711">MMRFQQRLTHAADAHDAAGGHGFEQWKQSLVEMQGKAAYNRPLRSGPSPELGRLAMVVSIRVDEVDFDV</sequence>
<dbReference type="Proteomes" id="UP000823775">
    <property type="component" value="Unassembled WGS sequence"/>
</dbReference>